<proteinExistence type="predicted"/>
<gene>
    <name evidence="3" type="ORF">SNE40_009354</name>
</gene>
<dbReference type="Proteomes" id="UP001347796">
    <property type="component" value="Unassembled WGS sequence"/>
</dbReference>
<dbReference type="EMBL" id="JAZGQO010000007">
    <property type="protein sequence ID" value="KAK6181517.1"/>
    <property type="molecule type" value="Genomic_DNA"/>
</dbReference>
<dbReference type="AlphaFoldDB" id="A0AAN8JNQ4"/>
<evidence type="ECO:0000313" key="4">
    <source>
        <dbReference type="Proteomes" id="UP001347796"/>
    </source>
</evidence>
<evidence type="ECO:0000256" key="2">
    <source>
        <dbReference type="SAM" id="MobiDB-lite"/>
    </source>
</evidence>
<reference evidence="3 4" key="1">
    <citation type="submission" date="2024-01" db="EMBL/GenBank/DDBJ databases">
        <title>The genome of the rayed Mediterranean limpet Patella caerulea (Linnaeus, 1758).</title>
        <authorList>
            <person name="Anh-Thu Weber A."/>
            <person name="Halstead-Nussloch G."/>
        </authorList>
    </citation>
    <scope>NUCLEOTIDE SEQUENCE [LARGE SCALE GENOMIC DNA]</scope>
    <source>
        <strain evidence="3">AATW-2023a</strain>
        <tissue evidence="3">Whole specimen</tissue>
    </source>
</reference>
<sequence length="141" mass="16350">MGTKAAPQKDLNLSNSEDDVFMKSRSARKRKAQGIRHRLNSSSKKKKIISCKLSTSSTGSFSKENLRGKNKKLAVDLQKLKITLSKLNREYVALQKYNQEAMVTVRRKRAQVNDIQNHIKNETKMRIQVCHTSTWYMFTFR</sequence>
<accession>A0AAN8JNQ4</accession>
<comment type="caution">
    <text evidence="3">The sequence shown here is derived from an EMBL/GenBank/DDBJ whole genome shotgun (WGS) entry which is preliminary data.</text>
</comment>
<feature type="coiled-coil region" evidence="1">
    <location>
        <begin position="63"/>
        <end position="97"/>
    </location>
</feature>
<evidence type="ECO:0000313" key="3">
    <source>
        <dbReference type="EMBL" id="KAK6181517.1"/>
    </source>
</evidence>
<organism evidence="3 4">
    <name type="scientific">Patella caerulea</name>
    <name type="common">Rayed Mediterranean limpet</name>
    <dbReference type="NCBI Taxonomy" id="87958"/>
    <lineage>
        <taxon>Eukaryota</taxon>
        <taxon>Metazoa</taxon>
        <taxon>Spiralia</taxon>
        <taxon>Lophotrochozoa</taxon>
        <taxon>Mollusca</taxon>
        <taxon>Gastropoda</taxon>
        <taxon>Patellogastropoda</taxon>
        <taxon>Patelloidea</taxon>
        <taxon>Patellidae</taxon>
        <taxon>Patella</taxon>
    </lineage>
</organism>
<name>A0AAN8JNQ4_PATCE</name>
<evidence type="ECO:0008006" key="5">
    <source>
        <dbReference type="Google" id="ProtNLM"/>
    </source>
</evidence>
<feature type="region of interest" description="Disordered" evidence="2">
    <location>
        <begin position="26"/>
        <end position="47"/>
    </location>
</feature>
<evidence type="ECO:0000256" key="1">
    <source>
        <dbReference type="SAM" id="Coils"/>
    </source>
</evidence>
<protein>
    <recommendedName>
        <fullName evidence="5">Shugoshin C-terminal domain-containing protein</fullName>
    </recommendedName>
</protein>
<keyword evidence="4" id="KW-1185">Reference proteome</keyword>
<keyword evidence="1" id="KW-0175">Coiled coil</keyword>